<dbReference type="InterPro" id="IPR014001">
    <property type="entry name" value="Helicase_ATP-bd"/>
</dbReference>
<dbReference type="GO" id="GO:0005634">
    <property type="term" value="C:nucleus"/>
    <property type="evidence" value="ECO:0007669"/>
    <property type="project" value="TreeGrafter"/>
</dbReference>
<reference evidence="14 15" key="1">
    <citation type="journal article" date="2016" name="Sci. Rep.">
        <title>Insights into Adaptations to a Near-Obligate Nematode Endoparasitic Lifestyle from the Finished Genome of Drechmeria coniospora.</title>
        <authorList>
            <person name="Zhang L."/>
            <person name="Zhou Z."/>
            <person name="Guo Q."/>
            <person name="Fokkens L."/>
            <person name="Miskei M."/>
            <person name="Pocsi I."/>
            <person name="Zhang W."/>
            <person name="Chen M."/>
            <person name="Wang L."/>
            <person name="Sun Y."/>
            <person name="Donzelli B.G."/>
            <person name="Gibson D.M."/>
            <person name="Nelson D.R."/>
            <person name="Luo J.G."/>
            <person name="Rep M."/>
            <person name="Liu H."/>
            <person name="Yang S."/>
            <person name="Wang J."/>
            <person name="Krasnoff S.B."/>
            <person name="Xu Y."/>
            <person name="Molnar I."/>
            <person name="Lin M."/>
        </authorList>
    </citation>
    <scope>NUCLEOTIDE SEQUENCE [LARGE SCALE GENOMIC DNA]</scope>
    <source>
        <strain evidence="14 15">ARSEF 6962</strain>
    </source>
</reference>
<dbReference type="Gene3D" id="3.40.50.10810">
    <property type="entry name" value="Tandem AAA-ATPase domain"/>
    <property type="match status" value="1"/>
</dbReference>
<evidence type="ECO:0000313" key="15">
    <source>
        <dbReference type="Proteomes" id="UP000076580"/>
    </source>
</evidence>
<dbReference type="SMART" id="SM00487">
    <property type="entry name" value="DEXDc"/>
    <property type="match status" value="1"/>
</dbReference>
<dbReference type="Proteomes" id="UP000076580">
    <property type="component" value="Chromosome 01"/>
</dbReference>
<dbReference type="STRING" id="98403.A0A151GQP1"/>
<evidence type="ECO:0000313" key="14">
    <source>
        <dbReference type="EMBL" id="KYK59419.1"/>
    </source>
</evidence>
<dbReference type="Pfam" id="PF00176">
    <property type="entry name" value="SNF2-rel_dom"/>
    <property type="match status" value="1"/>
</dbReference>
<evidence type="ECO:0000256" key="10">
    <source>
        <dbReference type="SAM" id="MobiDB-lite"/>
    </source>
</evidence>
<dbReference type="InterPro" id="IPR049730">
    <property type="entry name" value="SNF2/RAD54-like_C"/>
</dbReference>
<dbReference type="RefSeq" id="XP_040658771.1">
    <property type="nucleotide sequence ID" value="XM_040797888.1"/>
</dbReference>
<dbReference type="GO" id="GO:0006281">
    <property type="term" value="P:DNA repair"/>
    <property type="evidence" value="ECO:0007669"/>
    <property type="project" value="TreeGrafter"/>
</dbReference>
<dbReference type="CDD" id="cd16449">
    <property type="entry name" value="RING-HC"/>
    <property type="match status" value="1"/>
</dbReference>
<evidence type="ECO:0000256" key="1">
    <source>
        <dbReference type="ARBA" id="ARBA00007025"/>
    </source>
</evidence>
<keyword evidence="3" id="KW-0547">Nucleotide-binding</keyword>
<dbReference type="GO" id="GO:0008270">
    <property type="term" value="F:zinc ion binding"/>
    <property type="evidence" value="ECO:0007669"/>
    <property type="project" value="UniProtKB-KW"/>
</dbReference>
<feature type="compositionally biased region" description="Low complexity" evidence="10">
    <location>
        <begin position="222"/>
        <end position="232"/>
    </location>
</feature>
<dbReference type="Gene3D" id="3.40.50.300">
    <property type="entry name" value="P-loop containing nucleotide triphosphate hydrolases"/>
    <property type="match status" value="1"/>
</dbReference>
<evidence type="ECO:0000259" key="13">
    <source>
        <dbReference type="PROSITE" id="PS51194"/>
    </source>
</evidence>
<dbReference type="GeneID" id="63713192"/>
<dbReference type="InterPro" id="IPR027417">
    <property type="entry name" value="P-loop_NTPase"/>
</dbReference>
<comment type="similarity">
    <text evidence="1">Belongs to the SNF2/RAD54 helicase family.</text>
</comment>
<dbReference type="PROSITE" id="PS50089">
    <property type="entry name" value="ZF_RING_2"/>
    <property type="match status" value="1"/>
</dbReference>
<dbReference type="PROSITE" id="PS51192">
    <property type="entry name" value="HELICASE_ATP_BIND_1"/>
    <property type="match status" value="1"/>
</dbReference>
<dbReference type="InterPro" id="IPR017907">
    <property type="entry name" value="Znf_RING_CS"/>
</dbReference>
<feature type="domain" description="Helicase C-terminal" evidence="13">
    <location>
        <begin position="1014"/>
        <end position="1183"/>
    </location>
</feature>
<dbReference type="InterPro" id="IPR000330">
    <property type="entry name" value="SNF2_N"/>
</dbReference>
<feature type="domain" description="RING-type" evidence="11">
    <location>
        <begin position="904"/>
        <end position="967"/>
    </location>
</feature>
<feature type="region of interest" description="Disordered" evidence="10">
    <location>
        <begin position="155"/>
        <end position="191"/>
    </location>
</feature>
<evidence type="ECO:0000256" key="5">
    <source>
        <dbReference type="ARBA" id="ARBA00022801"/>
    </source>
</evidence>
<keyword evidence="2" id="KW-0479">Metal-binding</keyword>
<dbReference type="PANTHER" id="PTHR45626">
    <property type="entry name" value="TRANSCRIPTION TERMINATION FACTOR 2-RELATED"/>
    <property type="match status" value="1"/>
</dbReference>
<proteinExistence type="inferred from homology"/>
<dbReference type="CDD" id="cd18008">
    <property type="entry name" value="DEXDc_SHPRH-like"/>
    <property type="match status" value="1"/>
</dbReference>
<evidence type="ECO:0000256" key="8">
    <source>
        <dbReference type="ARBA" id="ARBA00022840"/>
    </source>
</evidence>
<keyword evidence="7" id="KW-0862">Zinc</keyword>
<evidence type="ECO:0000256" key="9">
    <source>
        <dbReference type="PROSITE-ProRule" id="PRU00175"/>
    </source>
</evidence>
<feature type="region of interest" description="Disordered" evidence="10">
    <location>
        <begin position="210"/>
        <end position="235"/>
    </location>
</feature>
<dbReference type="PANTHER" id="PTHR45626:SF52">
    <property type="entry name" value="SINGLE-STRANDED DNA-DEPENDENT ATPASE (EUROFUNG)"/>
    <property type="match status" value="1"/>
</dbReference>
<evidence type="ECO:0000256" key="3">
    <source>
        <dbReference type="ARBA" id="ARBA00022741"/>
    </source>
</evidence>
<evidence type="ECO:0000256" key="7">
    <source>
        <dbReference type="ARBA" id="ARBA00022833"/>
    </source>
</evidence>
<keyword evidence="4 9" id="KW-0863">Zinc-finger</keyword>
<dbReference type="SMART" id="SM00490">
    <property type="entry name" value="HELICc"/>
    <property type="match status" value="1"/>
</dbReference>
<keyword evidence="5" id="KW-0378">Hydrolase</keyword>
<evidence type="ECO:0000256" key="6">
    <source>
        <dbReference type="ARBA" id="ARBA00022806"/>
    </source>
</evidence>
<evidence type="ECO:0000259" key="12">
    <source>
        <dbReference type="PROSITE" id="PS51192"/>
    </source>
</evidence>
<dbReference type="InterPro" id="IPR013083">
    <property type="entry name" value="Znf_RING/FYVE/PHD"/>
</dbReference>
<dbReference type="InterPro" id="IPR038718">
    <property type="entry name" value="SNF2-like_sf"/>
</dbReference>
<name>A0A151GQP1_DRECN</name>
<evidence type="ECO:0000256" key="4">
    <source>
        <dbReference type="ARBA" id="ARBA00022771"/>
    </source>
</evidence>
<dbReference type="AlphaFoldDB" id="A0A151GQP1"/>
<dbReference type="InParanoid" id="A0A151GQP1"/>
<evidence type="ECO:0000259" key="11">
    <source>
        <dbReference type="PROSITE" id="PS50089"/>
    </source>
</evidence>
<dbReference type="GO" id="GO:0008094">
    <property type="term" value="F:ATP-dependent activity, acting on DNA"/>
    <property type="evidence" value="ECO:0007669"/>
    <property type="project" value="TreeGrafter"/>
</dbReference>
<dbReference type="GO" id="GO:0005524">
    <property type="term" value="F:ATP binding"/>
    <property type="evidence" value="ECO:0007669"/>
    <property type="project" value="UniProtKB-KW"/>
</dbReference>
<sequence>MDSNGICPTLLPASATMRTSASAALVASSDAMAAPPTWHPPNHALLHADSHHLFQGRSSQPPGSLPAWDPAALLQPGRRATSAVDLRATGSNHPLLAQHHPSRDRSGGAANPLVFQFATADDSSASGAPSGTSTPCSSDLSASNGVGTWVERMNHVQNRSSVPQAKRRKTEDGQDFAARANNIPVRGGGGGGTGIAASYLNDKREAAAQSSSTVDLTAGKRSSSTPSSSSSSRALPLEHDAGLALADGLSLPANDDEVMIITDPKDEEVCYGMIKSAINCFKVPAPKPGMQSLWGPSYQPGIKINLKRQVGEVSLKIQAADHTRDIVGLVEPTSAAAFCPLLDTNIRLRTECRIPPQPKRAGEEPGRPISRSYPLDVTMYGPKRYAKNVGILLQKYSLKLLAPSLVQKGIQVYNPHTTLYCPPAPKAYPPASQTSFASIANRTVEEIRSEVMGVFDSLKRNENIPTMDPDPTIMTPLLEHQRQGLYFMTMREKALSEQESESSITTFWKIKRNAKGEQVYSNAITGQEQRMAPPETRGGILADMMGLGKTLSILSLIASTRDDARKWALLSPVQRPPADPRPIRDDGLMMQQQSTFDPAPVVHQAKSTLIVCPLSTITNWEEQMKQHVQPDTLSYHIYHGPSRIKDPARLASFDIVITTYGSVSNELSSRRKGKDGVFPLEEIGWFRIVLDEAHMIREQSTLQFKAMCRLQAERRWAVTGTPVQNRLDDLAALLAFLRLHPFHDRPKFNRYIVEPFKACDPEIVPKLRVLVDTITLRRLKDKINLPPREDLVVKLDFGPDERAVYDLFARNAQDRVRVLAGGNIGKALGGNTYIHILKAILRLRLLCAHGKDLLNDEDLAALRGMSAEMAIDVDDDDDAGGPTLSHQKAHDMFSLMQDTNNDACIDCSKKLNASEGQSLDAESQDEILGYMTPCFHVVCRSCLKGYQERAEAMRHPNRSTGPCPVCNSPVRLEFVELRRDDVDAEHDGPAKIKAKNARKNEDKYEGPHTKTKALLEDLMKSREASASNPSEPPFKSVVFSGWTSHLDLIELALGAAGISFARLDGTMSRAARTAAMDSFREENSVEVLLVSIMAGGLGLNLTAANSVYVMEPQYNPAAEAQAIDRVHRLGQKRPVRTVRYIMRDSFEEKMLEIQDKKMKLASLSMDGQNRRLDKAEAARQKLMDLRSLFK</sequence>
<feature type="region of interest" description="Disordered" evidence="10">
    <location>
        <begin position="121"/>
        <end position="143"/>
    </location>
</feature>
<organism evidence="14 15">
    <name type="scientific">Drechmeria coniospora</name>
    <name type="common">Nematophagous fungus</name>
    <name type="synonym">Meria coniospora</name>
    <dbReference type="NCBI Taxonomy" id="98403"/>
    <lineage>
        <taxon>Eukaryota</taxon>
        <taxon>Fungi</taxon>
        <taxon>Dikarya</taxon>
        <taxon>Ascomycota</taxon>
        <taxon>Pezizomycotina</taxon>
        <taxon>Sordariomycetes</taxon>
        <taxon>Hypocreomycetidae</taxon>
        <taxon>Hypocreales</taxon>
        <taxon>Ophiocordycipitaceae</taxon>
        <taxon>Drechmeria</taxon>
    </lineage>
</organism>
<dbReference type="SUPFAM" id="SSF57850">
    <property type="entry name" value="RING/U-box"/>
    <property type="match status" value="1"/>
</dbReference>
<dbReference type="SUPFAM" id="SSF52540">
    <property type="entry name" value="P-loop containing nucleoside triphosphate hydrolases"/>
    <property type="match status" value="2"/>
</dbReference>
<gene>
    <name evidence="14" type="ORF">DCS_00549</name>
</gene>
<dbReference type="GO" id="GO:0016787">
    <property type="term" value="F:hydrolase activity"/>
    <property type="evidence" value="ECO:0007669"/>
    <property type="project" value="UniProtKB-KW"/>
</dbReference>
<keyword evidence="6" id="KW-0347">Helicase</keyword>
<dbReference type="EMBL" id="LAYC01000001">
    <property type="protein sequence ID" value="KYK59419.1"/>
    <property type="molecule type" value="Genomic_DNA"/>
</dbReference>
<dbReference type="PROSITE" id="PS00518">
    <property type="entry name" value="ZF_RING_1"/>
    <property type="match status" value="1"/>
</dbReference>
<keyword evidence="8" id="KW-0067">ATP-binding</keyword>
<dbReference type="Pfam" id="PF00271">
    <property type="entry name" value="Helicase_C"/>
    <property type="match status" value="1"/>
</dbReference>
<feature type="compositionally biased region" description="Low complexity" evidence="10">
    <location>
        <begin position="121"/>
        <end position="135"/>
    </location>
</feature>
<dbReference type="InterPro" id="IPR050628">
    <property type="entry name" value="SNF2_RAD54_helicase_TF"/>
</dbReference>
<protein>
    <submittedName>
        <fullName evidence="14">SNF2-related protein</fullName>
    </submittedName>
</protein>
<dbReference type="InterPro" id="IPR001650">
    <property type="entry name" value="Helicase_C-like"/>
</dbReference>
<dbReference type="GO" id="GO:0004386">
    <property type="term" value="F:helicase activity"/>
    <property type="evidence" value="ECO:0007669"/>
    <property type="project" value="UniProtKB-KW"/>
</dbReference>
<accession>A0A151GQP1</accession>
<feature type="domain" description="Helicase ATP-binding" evidence="12">
    <location>
        <begin position="530"/>
        <end position="740"/>
    </location>
</feature>
<dbReference type="InterPro" id="IPR001841">
    <property type="entry name" value="Znf_RING"/>
</dbReference>
<evidence type="ECO:0000256" key="2">
    <source>
        <dbReference type="ARBA" id="ARBA00022723"/>
    </source>
</evidence>
<dbReference type="CDD" id="cd18793">
    <property type="entry name" value="SF2_C_SNF"/>
    <property type="match status" value="1"/>
</dbReference>
<keyword evidence="15" id="KW-1185">Reference proteome</keyword>
<dbReference type="PROSITE" id="PS51194">
    <property type="entry name" value="HELICASE_CTER"/>
    <property type="match status" value="1"/>
</dbReference>
<comment type="caution">
    <text evidence="14">The sequence shown here is derived from an EMBL/GenBank/DDBJ whole genome shotgun (WGS) entry which is preliminary data.</text>
</comment>
<dbReference type="Gene3D" id="3.30.40.10">
    <property type="entry name" value="Zinc/RING finger domain, C3HC4 (zinc finger)"/>
    <property type="match status" value="1"/>
</dbReference>